<dbReference type="SUPFAM" id="SSF52540">
    <property type="entry name" value="P-loop containing nucleoside triphosphate hydrolases"/>
    <property type="match status" value="1"/>
</dbReference>
<dbReference type="SMART" id="SM00487">
    <property type="entry name" value="DEXDc"/>
    <property type="match status" value="1"/>
</dbReference>
<comment type="caution">
    <text evidence="7">The sequence shown here is derived from an EMBL/GenBank/DDBJ whole genome shotgun (WGS) entry which is preliminary data.</text>
</comment>
<feature type="non-terminal residue" evidence="7">
    <location>
        <position position="268"/>
    </location>
</feature>
<dbReference type="EMBL" id="NHTK01004314">
    <property type="protein sequence ID" value="PPQ87259.1"/>
    <property type="molecule type" value="Genomic_DNA"/>
</dbReference>
<evidence type="ECO:0000256" key="4">
    <source>
        <dbReference type="ARBA" id="ARBA00034617"/>
    </source>
</evidence>
<protein>
    <recommendedName>
        <fullName evidence="5">DNA 3'-5' helicase</fullName>
        <ecNumber evidence="5">5.6.2.4</ecNumber>
    </recommendedName>
</protein>
<dbReference type="OrthoDB" id="10261556at2759"/>
<keyword evidence="3" id="KW-0413">Isomerase</keyword>
<dbReference type="GO" id="GO:0009378">
    <property type="term" value="F:four-way junction helicase activity"/>
    <property type="evidence" value="ECO:0007669"/>
    <property type="project" value="TreeGrafter"/>
</dbReference>
<dbReference type="EC" id="5.6.2.4" evidence="5"/>
<keyword evidence="8" id="KW-1185">Reference proteome</keyword>
<dbReference type="PANTHER" id="PTHR13710">
    <property type="entry name" value="DNA HELICASE RECQ FAMILY MEMBER"/>
    <property type="match status" value="1"/>
</dbReference>
<evidence type="ECO:0000313" key="7">
    <source>
        <dbReference type="EMBL" id="PPQ87259.1"/>
    </source>
</evidence>
<dbReference type="InterPro" id="IPR014001">
    <property type="entry name" value="Helicase_ATP-bd"/>
</dbReference>
<keyword evidence="2" id="KW-0238">DNA-binding</keyword>
<dbReference type="STRING" id="181874.A0A409X906"/>
<dbReference type="PANTHER" id="PTHR13710:SF105">
    <property type="entry name" value="ATP-DEPENDENT DNA HELICASE Q1"/>
    <property type="match status" value="1"/>
</dbReference>
<evidence type="ECO:0000259" key="6">
    <source>
        <dbReference type="PROSITE" id="PS51192"/>
    </source>
</evidence>
<name>A0A409X906_9AGAR</name>
<comment type="catalytic activity">
    <reaction evidence="4">
        <text>Couples ATP hydrolysis with the unwinding of duplex DNA by translocating in the 3'-5' direction.</text>
        <dbReference type="EC" id="5.6.2.4"/>
    </reaction>
</comment>
<evidence type="ECO:0000256" key="2">
    <source>
        <dbReference type="ARBA" id="ARBA00023125"/>
    </source>
</evidence>
<evidence type="ECO:0000256" key="5">
    <source>
        <dbReference type="ARBA" id="ARBA00034808"/>
    </source>
</evidence>
<dbReference type="InterPro" id="IPR011545">
    <property type="entry name" value="DEAD/DEAH_box_helicase_dom"/>
</dbReference>
<dbReference type="PROSITE" id="PS51192">
    <property type="entry name" value="HELICASE_ATP_BIND_1"/>
    <property type="match status" value="1"/>
</dbReference>
<dbReference type="Proteomes" id="UP000284842">
    <property type="component" value="Unassembled WGS sequence"/>
</dbReference>
<proteinExistence type="inferred from homology"/>
<dbReference type="GO" id="GO:0000724">
    <property type="term" value="P:double-strand break repair via homologous recombination"/>
    <property type="evidence" value="ECO:0007669"/>
    <property type="project" value="TreeGrafter"/>
</dbReference>
<dbReference type="GO" id="GO:0043138">
    <property type="term" value="F:3'-5' DNA helicase activity"/>
    <property type="evidence" value="ECO:0007669"/>
    <property type="project" value="UniProtKB-EC"/>
</dbReference>
<dbReference type="GO" id="GO:0005737">
    <property type="term" value="C:cytoplasm"/>
    <property type="evidence" value="ECO:0007669"/>
    <property type="project" value="TreeGrafter"/>
</dbReference>
<reference evidence="7 8" key="1">
    <citation type="journal article" date="2018" name="Evol. Lett.">
        <title>Horizontal gene cluster transfer increased hallucinogenic mushroom diversity.</title>
        <authorList>
            <person name="Reynolds H.T."/>
            <person name="Vijayakumar V."/>
            <person name="Gluck-Thaler E."/>
            <person name="Korotkin H.B."/>
            <person name="Matheny P.B."/>
            <person name="Slot J.C."/>
        </authorList>
    </citation>
    <scope>NUCLEOTIDE SEQUENCE [LARGE SCALE GENOMIC DNA]</scope>
    <source>
        <strain evidence="7 8">2629</strain>
    </source>
</reference>
<accession>A0A409X906</accession>
<evidence type="ECO:0000256" key="3">
    <source>
        <dbReference type="ARBA" id="ARBA00023235"/>
    </source>
</evidence>
<feature type="domain" description="Helicase ATP-binding" evidence="6">
    <location>
        <begin position="62"/>
        <end position="223"/>
    </location>
</feature>
<dbReference type="Gene3D" id="3.40.50.300">
    <property type="entry name" value="P-loop containing nucleotide triphosphate hydrolases"/>
    <property type="match status" value="1"/>
</dbReference>
<dbReference type="InterPro" id="IPR027417">
    <property type="entry name" value="P-loop_NTPase"/>
</dbReference>
<organism evidence="7 8">
    <name type="scientific">Panaeolus cyanescens</name>
    <dbReference type="NCBI Taxonomy" id="181874"/>
    <lineage>
        <taxon>Eukaryota</taxon>
        <taxon>Fungi</taxon>
        <taxon>Dikarya</taxon>
        <taxon>Basidiomycota</taxon>
        <taxon>Agaricomycotina</taxon>
        <taxon>Agaricomycetes</taxon>
        <taxon>Agaricomycetidae</taxon>
        <taxon>Agaricales</taxon>
        <taxon>Agaricineae</taxon>
        <taxon>Galeropsidaceae</taxon>
        <taxon>Panaeolus</taxon>
    </lineage>
</organism>
<gene>
    <name evidence="7" type="ORF">CVT24_003287</name>
</gene>
<evidence type="ECO:0000313" key="8">
    <source>
        <dbReference type="Proteomes" id="UP000284842"/>
    </source>
</evidence>
<dbReference type="AlphaFoldDB" id="A0A409X906"/>
<dbReference type="InParanoid" id="A0A409X906"/>
<sequence length="268" mass="29202">MTRFKKSLNIAQVKILRTCVMPVVRKSKCHQYTATELDPAKISDIALAVLGKKPFDWQLEACIGVLTGNDVILDVGTGCGKSLCFQLPLLMSKTDIALTISPLTALMIDQASHCKVGKGLNNSSDILNGQYQQVLISPEIVVSAGFHRAVTMKKEFSDHLRVVIIDEAHCVTIWGGSFRPEYASLGEIRGRLPKNVPILIASATLPDHVLADVRTKLQLSSCAKVISVTNARPNIALSVRIMKKAEATMSDLRFLIPPDAKESGDIKI</sequence>
<dbReference type="GO" id="GO:0003677">
    <property type="term" value="F:DNA binding"/>
    <property type="evidence" value="ECO:0007669"/>
    <property type="project" value="UniProtKB-KW"/>
</dbReference>
<dbReference type="GO" id="GO:0005694">
    <property type="term" value="C:chromosome"/>
    <property type="evidence" value="ECO:0007669"/>
    <property type="project" value="TreeGrafter"/>
</dbReference>
<dbReference type="GO" id="GO:0005524">
    <property type="term" value="F:ATP binding"/>
    <property type="evidence" value="ECO:0007669"/>
    <property type="project" value="InterPro"/>
</dbReference>
<evidence type="ECO:0000256" key="1">
    <source>
        <dbReference type="ARBA" id="ARBA00005446"/>
    </source>
</evidence>
<dbReference type="Pfam" id="PF00270">
    <property type="entry name" value="DEAD"/>
    <property type="match status" value="1"/>
</dbReference>
<comment type="similarity">
    <text evidence="1">Belongs to the helicase family. RecQ subfamily.</text>
</comment>